<evidence type="ECO:0000313" key="2">
    <source>
        <dbReference type="Proteomes" id="UP000190162"/>
    </source>
</evidence>
<accession>A0A1T4VZ72</accession>
<keyword evidence="2" id="KW-1185">Reference proteome</keyword>
<dbReference type="PROSITE" id="PS51257">
    <property type="entry name" value="PROKAR_LIPOPROTEIN"/>
    <property type="match status" value="1"/>
</dbReference>
<sequence length="72" mass="8033">MKSSLLLCITSMILVGCVPTAQIYNEASIYYHKNGNYFESSLDENRVEDILFLVSTGALLLKSMELNLEATI</sequence>
<reference evidence="2" key="1">
    <citation type="submission" date="2017-02" db="EMBL/GenBank/DDBJ databases">
        <authorList>
            <person name="Varghese N."/>
            <person name="Submissions S."/>
        </authorList>
    </citation>
    <scope>NUCLEOTIDE SEQUENCE [LARGE SCALE GENOMIC DNA]</scope>
    <source>
        <strain evidence="2">DSM 22720</strain>
    </source>
</reference>
<protein>
    <recommendedName>
        <fullName evidence="3">Lipoprotein</fullName>
    </recommendedName>
</protein>
<dbReference type="Proteomes" id="UP000190162">
    <property type="component" value="Unassembled WGS sequence"/>
</dbReference>
<gene>
    <name evidence="1" type="ORF">SAMN02745132_04535</name>
</gene>
<name>A0A1T4VZ72_9GAMM</name>
<evidence type="ECO:0008006" key="3">
    <source>
        <dbReference type="Google" id="ProtNLM"/>
    </source>
</evidence>
<dbReference type="AlphaFoldDB" id="A0A1T4VZ72"/>
<dbReference type="EMBL" id="FUXU01000124">
    <property type="protein sequence ID" value="SKA70098.1"/>
    <property type="molecule type" value="Genomic_DNA"/>
</dbReference>
<evidence type="ECO:0000313" key="1">
    <source>
        <dbReference type="EMBL" id="SKA70098.1"/>
    </source>
</evidence>
<proteinExistence type="predicted"/>
<organism evidence="1 2">
    <name type="scientific">Enterovibrio nigricans DSM 22720</name>
    <dbReference type="NCBI Taxonomy" id="1121868"/>
    <lineage>
        <taxon>Bacteria</taxon>
        <taxon>Pseudomonadati</taxon>
        <taxon>Pseudomonadota</taxon>
        <taxon>Gammaproteobacteria</taxon>
        <taxon>Vibrionales</taxon>
        <taxon>Vibrionaceae</taxon>
        <taxon>Enterovibrio</taxon>
    </lineage>
</organism>